<evidence type="ECO:0000313" key="1">
    <source>
        <dbReference type="EMBL" id="MFC7277643.1"/>
    </source>
</evidence>
<keyword evidence="2" id="KW-1185">Reference proteome</keyword>
<dbReference type="RefSeq" id="WP_378973490.1">
    <property type="nucleotide sequence ID" value="NZ_JBHTBJ010000024.1"/>
</dbReference>
<name>A0ABW2HWR5_9ACTN</name>
<proteinExistence type="predicted"/>
<gene>
    <name evidence="1" type="ORF">ACFQS1_26935</name>
</gene>
<evidence type="ECO:0000313" key="2">
    <source>
        <dbReference type="Proteomes" id="UP001596548"/>
    </source>
</evidence>
<protein>
    <submittedName>
        <fullName evidence="1">Uncharacterized protein</fullName>
    </submittedName>
</protein>
<accession>A0ABW2HWR5</accession>
<dbReference type="EMBL" id="JBHTBJ010000024">
    <property type="protein sequence ID" value="MFC7277643.1"/>
    <property type="molecule type" value="Genomic_DNA"/>
</dbReference>
<organism evidence="1 2">
    <name type="scientific">Paractinoplanes rhizophilus</name>
    <dbReference type="NCBI Taxonomy" id="1416877"/>
    <lineage>
        <taxon>Bacteria</taxon>
        <taxon>Bacillati</taxon>
        <taxon>Actinomycetota</taxon>
        <taxon>Actinomycetes</taxon>
        <taxon>Micromonosporales</taxon>
        <taxon>Micromonosporaceae</taxon>
        <taxon>Paractinoplanes</taxon>
    </lineage>
</organism>
<sequence>MSHDSDVPRTAEQVAAFMDGLSFEPAPTRQEEQALLDSLPPAGSSVMVVRSLRLPTELDEAVALAAKAAEVPKTTWIRQAIEMALAVQAEDDQPISRAEALRALTLLRPARHVA</sequence>
<comment type="caution">
    <text evidence="1">The sequence shown here is derived from an EMBL/GenBank/DDBJ whole genome shotgun (WGS) entry which is preliminary data.</text>
</comment>
<dbReference type="Proteomes" id="UP001596548">
    <property type="component" value="Unassembled WGS sequence"/>
</dbReference>
<reference evidence="2" key="1">
    <citation type="journal article" date="2019" name="Int. J. Syst. Evol. Microbiol.">
        <title>The Global Catalogue of Microorganisms (GCM) 10K type strain sequencing project: providing services to taxonomists for standard genome sequencing and annotation.</title>
        <authorList>
            <consortium name="The Broad Institute Genomics Platform"/>
            <consortium name="The Broad Institute Genome Sequencing Center for Infectious Disease"/>
            <person name="Wu L."/>
            <person name="Ma J."/>
        </authorList>
    </citation>
    <scope>NUCLEOTIDE SEQUENCE [LARGE SCALE GENOMIC DNA]</scope>
    <source>
        <strain evidence="2">XZYJT-10</strain>
    </source>
</reference>